<gene>
    <name evidence="1" type="ORF">FILTAD_01697</name>
</gene>
<name>A0A3P5XK78_9BACL</name>
<dbReference type="SUPFAM" id="SSF51735">
    <property type="entry name" value="NAD(P)-binding Rossmann-fold domains"/>
    <property type="match status" value="1"/>
</dbReference>
<dbReference type="Proteomes" id="UP000270468">
    <property type="component" value="Unassembled WGS sequence"/>
</dbReference>
<protein>
    <submittedName>
        <fullName evidence="1">Short chain dehydrogenase</fullName>
    </submittedName>
</protein>
<reference evidence="1 2" key="1">
    <citation type="submission" date="2018-11" db="EMBL/GenBank/DDBJ databases">
        <authorList>
            <person name="Criscuolo A."/>
        </authorList>
    </citation>
    <scope>NUCLEOTIDE SEQUENCE [LARGE SCALE GENOMIC DNA]</scope>
    <source>
        <strain evidence="1">ATB-66</strain>
    </source>
</reference>
<dbReference type="EMBL" id="UXAV01000041">
    <property type="protein sequence ID" value="VDC28076.1"/>
    <property type="molecule type" value="Genomic_DNA"/>
</dbReference>
<accession>A0A3P5XK78</accession>
<proteinExistence type="predicted"/>
<keyword evidence="2" id="KW-1185">Reference proteome</keyword>
<sequence length="178" mass="20514">MKRNGHALVIGGTGMLTKVCIHLAHEGYSVSVIGRTHTKFEFLHVQSPDHSIFPLIVDYDTDDVFVEIGKALEERGPFDLLVSWTPNYSLLEKVLEMNHATERFRVFHVKGSKRYFEDEPIQVPSECDYREIFLGFMVEEAESRWLTHKEIANGIINRIMTDEEGVIGQIHPYEARPR</sequence>
<evidence type="ECO:0000313" key="1">
    <source>
        <dbReference type="EMBL" id="VDC28076.1"/>
    </source>
</evidence>
<dbReference type="AlphaFoldDB" id="A0A3P5XK78"/>
<dbReference type="InterPro" id="IPR036291">
    <property type="entry name" value="NAD(P)-bd_dom_sf"/>
</dbReference>
<evidence type="ECO:0000313" key="2">
    <source>
        <dbReference type="Proteomes" id="UP000270468"/>
    </source>
</evidence>
<organism evidence="1 2">
    <name type="scientific">Filibacter tadaridae</name>
    <dbReference type="NCBI Taxonomy" id="2483811"/>
    <lineage>
        <taxon>Bacteria</taxon>
        <taxon>Bacillati</taxon>
        <taxon>Bacillota</taxon>
        <taxon>Bacilli</taxon>
        <taxon>Bacillales</taxon>
        <taxon>Caryophanaceae</taxon>
        <taxon>Filibacter</taxon>
    </lineage>
</organism>